<evidence type="ECO:0000313" key="1">
    <source>
        <dbReference type="Proteomes" id="UP000887576"/>
    </source>
</evidence>
<proteinExistence type="predicted"/>
<evidence type="ECO:0000313" key="2">
    <source>
        <dbReference type="WBParaSite" id="JU765_v2.g16015.t1"/>
    </source>
</evidence>
<reference evidence="2" key="1">
    <citation type="submission" date="2022-11" db="UniProtKB">
        <authorList>
            <consortium name="WormBaseParasite"/>
        </authorList>
    </citation>
    <scope>IDENTIFICATION</scope>
</reference>
<dbReference type="Proteomes" id="UP000887576">
    <property type="component" value="Unplaced"/>
</dbReference>
<sequence>MATLNNNPILGLPGGFTNECLKQGVLSRTVTRYTAWDADEGHCESGLKRHFLCVFGIEDLSRMRLKYHFFANKMIQDYDFGAIDCMAEKIFNLTYIEPYKQYFDYEFYEELAVVRYNRWKNLNRDVKKFRCQL</sequence>
<protein>
    <submittedName>
        <fullName evidence="2">Uncharacterized protein</fullName>
    </submittedName>
</protein>
<organism evidence="1 2">
    <name type="scientific">Panagrolaimus sp. JU765</name>
    <dbReference type="NCBI Taxonomy" id="591449"/>
    <lineage>
        <taxon>Eukaryota</taxon>
        <taxon>Metazoa</taxon>
        <taxon>Ecdysozoa</taxon>
        <taxon>Nematoda</taxon>
        <taxon>Chromadorea</taxon>
        <taxon>Rhabditida</taxon>
        <taxon>Tylenchina</taxon>
        <taxon>Panagrolaimomorpha</taxon>
        <taxon>Panagrolaimoidea</taxon>
        <taxon>Panagrolaimidae</taxon>
        <taxon>Panagrolaimus</taxon>
    </lineage>
</organism>
<dbReference type="WBParaSite" id="JU765_v2.g16015.t1">
    <property type="protein sequence ID" value="JU765_v2.g16015.t1"/>
    <property type="gene ID" value="JU765_v2.g16015"/>
</dbReference>
<name>A0AC34QFW9_9BILA</name>
<accession>A0AC34QFW9</accession>